<sequence>MSTMDEDSKMKVLRQLARTPGDVAISALEREAGKSLGILETDLHFDVLERQIELLGVFAFRVADRVVSGIAAFLSRLETIQLAHSQEGAWIEHYETPSRLAIASLELLSKLRYFETRDILGIAIAIASSSEDADVKKAAGDVLQQIAAFDIDAFYAGENRAGLGPAPQKVVIDFLESSVDLLTNIAVAARLCGYLLSPNMSGTSWNYSSVTWSSAAIPAIEPIADIRSRAIALLQTMFTLDIGVDHKKQILNAMFESTRLPDRGEFGDDLRQMISGDTTRVLAFLKQQLHNQPLPIVQKIEHDAYWRFYHAPTEEVRQSALEIEAAIADLNEYQIYRDLIGFEGIFQKWQERAQSRTEFRALEAYRSSKASEYAESIDVDKWPLWHRRILTFCETESDDLATFPRFYEFLEKLAVRQPGLALELLREDSPQIARFTIPLLRGLWAGPLQGETRDLVWGWISRAEHLIAVSKLFWGNENADEEVMRFLFDQLVATGDYAALSFLIAAALSNFAKLPELVPSIVLPAIEVLGQVRDTRWVNDVWFEKETRQWLAELDDAGRQIVLDGLVPVESIDYHTEEILIPLAEQDLAQSLVFFRKRIEFEDAEPEGSDYDAIPYSFHQLQNVLERDPKLVVDVVLSWFREPIDLFQFRGGKLLKAIFPSFPRAFAEVLSYNVQNGDREQIDFVLDVLRNYEGEPFLYGICRDILVKLPTNDVELLGKLEIVLRNTGVVHGEFGFAEAYEQKAKAVEEWLSDPDDQVRIFAERFTKELRQFAEEDRRRAREEIRLRKHRFGIRDAKALEEGQADGDGVEE</sequence>
<reference evidence="1 2" key="1">
    <citation type="submission" date="2012-02" db="EMBL/GenBank/DDBJ databases">
        <title>Improved High-Quality Draft Sequence of Rhizobium leguminosarum bv. trifolii WSM597.</title>
        <authorList>
            <consortium name="US DOE Joint Genome Institute"/>
            <person name="Lucas S."/>
            <person name="Han J."/>
            <person name="Lapidus A."/>
            <person name="Cheng J.-F."/>
            <person name="Goodwin L."/>
            <person name="Pitluck S."/>
            <person name="Peters L."/>
            <person name="Ovchinnikova G."/>
            <person name="Held B."/>
            <person name="Detter J.C."/>
            <person name="Han C."/>
            <person name="Tapia R."/>
            <person name="Land M."/>
            <person name="Hauser L."/>
            <person name="Kyrpides N."/>
            <person name="Ivanova N."/>
            <person name="Pagani I."/>
            <person name="Brau L."/>
            <person name="Yates R."/>
            <person name="O'Hara G."/>
            <person name="Rui T."/>
            <person name="Howieson J."/>
            <person name="Reeve W."/>
            <person name="Woyke T."/>
        </authorList>
    </citation>
    <scope>NUCLEOTIDE SEQUENCE [LARGE SCALE GENOMIC DNA]</scope>
    <source>
        <strain evidence="1 2">WSM597</strain>
    </source>
</reference>
<gene>
    <name evidence="1" type="ORF">Rleg9DRAFT_1919</name>
</gene>
<accession>I9N597</accession>
<dbReference type="RefSeq" id="WP_003587093.1">
    <property type="nucleotide sequence ID" value="NZ_JH719381.1"/>
</dbReference>
<evidence type="ECO:0000313" key="1">
    <source>
        <dbReference type="EMBL" id="EJB03094.1"/>
    </source>
</evidence>
<dbReference type="HOGENOM" id="CLU_347758_0_0_5"/>
<proteinExistence type="predicted"/>
<dbReference type="Proteomes" id="UP000005092">
    <property type="component" value="Unassembled WGS sequence"/>
</dbReference>
<dbReference type="AlphaFoldDB" id="I9N597"/>
<organism evidence="1 2">
    <name type="scientific">Rhizobium leguminosarum bv. trifolii WSM597</name>
    <dbReference type="NCBI Taxonomy" id="754764"/>
    <lineage>
        <taxon>Bacteria</taxon>
        <taxon>Pseudomonadati</taxon>
        <taxon>Pseudomonadota</taxon>
        <taxon>Alphaproteobacteria</taxon>
        <taxon>Hyphomicrobiales</taxon>
        <taxon>Rhizobiaceae</taxon>
        <taxon>Rhizobium/Agrobacterium group</taxon>
        <taxon>Rhizobium</taxon>
    </lineage>
</organism>
<dbReference type="OrthoDB" id="9801824at2"/>
<dbReference type="EMBL" id="JH719381">
    <property type="protein sequence ID" value="EJB03094.1"/>
    <property type="molecule type" value="Genomic_DNA"/>
</dbReference>
<protein>
    <submittedName>
        <fullName evidence="1">Uncharacterized protein</fullName>
    </submittedName>
</protein>
<name>I9N597_RHILT</name>
<evidence type="ECO:0000313" key="2">
    <source>
        <dbReference type="Proteomes" id="UP000005092"/>
    </source>
</evidence>